<name>A0A4U1CLY3_9SPHI</name>
<dbReference type="EMBL" id="SWBR01000003">
    <property type="protein sequence ID" value="TKC08069.1"/>
    <property type="molecule type" value="Genomic_DNA"/>
</dbReference>
<dbReference type="AlphaFoldDB" id="A0A4U1CLY3"/>
<dbReference type="PROSITE" id="PS51257">
    <property type="entry name" value="PROKAR_LIPOPROTEIN"/>
    <property type="match status" value="1"/>
</dbReference>
<dbReference type="RefSeq" id="WP_136841676.1">
    <property type="nucleotide sequence ID" value="NZ_SWBR01000003.1"/>
</dbReference>
<comment type="caution">
    <text evidence="1">The sequence shown here is derived from an EMBL/GenBank/DDBJ whole genome shotgun (WGS) entry which is preliminary data.</text>
</comment>
<keyword evidence="2" id="KW-1185">Reference proteome</keyword>
<accession>A0A4U1CLY3</accession>
<organism evidence="1 2">
    <name type="scientific">Pedobacter polaris</name>
    <dbReference type="NCBI Taxonomy" id="2571273"/>
    <lineage>
        <taxon>Bacteria</taxon>
        <taxon>Pseudomonadati</taxon>
        <taxon>Bacteroidota</taxon>
        <taxon>Sphingobacteriia</taxon>
        <taxon>Sphingobacteriales</taxon>
        <taxon>Sphingobacteriaceae</taxon>
        <taxon>Pedobacter</taxon>
    </lineage>
</organism>
<dbReference type="Proteomes" id="UP000309488">
    <property type="component" value="Unassembled WGS sequence"/>
</dbReference>
<evidence type="ECO:0000313" key="2">
    <source>
        <dbReference type="Proteomes" id="UP000309488"/>
    </source>
</evidence>
<reference evidence="1 2" key="1">
    <citation type="submission" date="2019-04" db="EMBL/GenBank/DDBJ databases">
        <title>Pedobacter sp. RP-3-22 sp. nov., isolated from Arctic soil.</title>
        <authorList>
            <person name="Dahal R.H."/>
            <person name="Kim D.-U."/>
        </authorList>
    </citation>
    <scope>NUCLEOTIDE SEQUENCE [LARGE SCALE GENOMIC DNA]</scope>
    <source>
        <strain evidence="1 2">RP-3-22</strain>
    </source>
</reference>
<evidence type="ECO:0000313" key="1">
    <source>
        <dbReference type="EMBL" id="TKC08069.1"/>
    </source>
</evidence>
<protein>
    <recommendedName>
        <fullName evidence="3">DUF4397 domain-containing protein</fullName>
    </recommendedName>
</protein>
<evidence type="ECO:0008006" key="3">
    <source>
        <dbReference type="Google" id="ProtNLM"/>
    </source>
</evidence>
<gene>
    <name evidence="1" type="ORF">FA048_12980</name>
</gene>
<proteinExistence type="predicted"/>
<sequence>MKINRLLYLAAVMLLLFSACKKEGEIVTYPDFGKLSVSGSAPIGSKPLLIQIDGKLQDSMLVGITGTVSKNMIIQTGERKLTILDHDNKLLIDTTLSFTVGKTNTLPIFLYTGTSLLFDDLNSKPATPGNVLFRFVNNSASLPDLMNIEVVLIYTQAGARKIVSMDKKLNGITRNKFSGYLELVPPTSLTPTGATGATYIIIGTNAATGEVVMNVDPVPASTNNSYGTLRYTLTASSTTYVANAVVSLGIGDPATSSTKIRASKAIFARIAN</sequence>
<dbReference type="OrthoDB" id="792039at2"/>